<sequence length="430" mass="50162">MTREEKFTQAMQKRKEEKIVEEERRGGGSYVFEPVPYCALETNQVKVVRLLGLPNHVKETPFDAKIINVSMITGDNDKPFRCIWPLKEERPDWIMWRIFDRVMEYEWDSGSNSKIYKHKDAHPAIFQKVFKNNKPHITFEKGWKPSTMVLLNMLDRMGMEWHEENKKSKVLSKKVKESVKTDGTSQFWYDVGVPKMLYDLILDDIVTHFGDWTNYDIAITKLSDKPFYKVAYLLKRKEEFKPEVVEFAFDGLLTNEQESYELNDLDRLFKLTTYKKLENRLKVFIQQVDSVFNTTYYDEFVVLVEKEKKEDAEKKAEETPKSDNTSDPVLNPAPTPDPDPTPTPAPVSDPVRQTRTKKEEPKEISKLDKLNKLGFAGVAKLTEKEIDLISEINSDAFVYLSKEQESHCPSCDFKAPMDFHCCPKCGEEFE</sequence>
<reference evidence="2" key="1">
    <citation type="journal article" date="2015" name="Nature">
        <title>Complex archaea that bridge the gap between prokaryotes and eukaryotes.</title>
        <authorList>
            <person name="Spang A."/>
            <person name="Saw J.H."/>
            <person name="Jorgensen S.L."/>
            <person name="Zaremba-Niedzwiedzka K."/>
            <person name="Martijn J."/>
            <person name="Lind A.E."/>
            <person name="van Eijk R."/>
            <person name="Schleper C."/>
            <person name="Guy L."/>
            <person name="Ettema T.J."/>
        </authorList>
    </citation>
    <scope>NUCLEOTIDE SEQUENCE</scope>
</reference>
<feature type="compositionally biased region" description="Pro residues" evidence="1">
    <location>
        <begin position="331"/>
        <end position="347"/>
    </location>
</feature>
<proteinExistence type="predicted"/>
<feature type="compositionally biased region" description="Basic and acidic residues" evidence="1">
    <location>
        <begin position="311"/>
        <end position="321"/>
    </location>
</feature>
<feature type="region of interest" description="Disordered" evidence="1">
    <location>
        <begin position="311"/>
        <end position="363"/>
    </location>
</feature>
<comment type="caution">
    <text evidence="2">The sequence shown here is derived from an EMBL/GenBank/DDBJ whole genome shotgun (WGS) entry which is preliminary data.</text>
</comment>
<name>A0A0F9Q0S5_9ZZZZ</name>
<evidence type="ECO:0000256" key="1">
    <source>
        <dbReference type="SAM" id="MobiDB-lite"/>
    </source>
</evidence>
<dbReference type="AlphaFoldDB" id="A0A0F9Q0S5"/>
<protein>
    <submittedName>
        <fullName evidence="2">Uncharacterized protein</fullName>
    </submittedName>
</protein>
<organism evidence="2">
    <name type="scientific">marine sediment metagenome</name>
    <dbReference type="NCBI Taxonomy" id="412755"/>
    <lineage>
        <taxon>unclassified sequences</taxon>
        <taxon>metagenomes</taxon>
        <taxon>ecological metagenomes</taxon>
    </lineage>
</organism>
<gene>
    <name evidence="2" type="ORF">LCGC14_1073150</name>
</gene>
<dbReference type="EMBL" id="LAZR01004637">
    <property type="protein sequence ID" value="KKN06856.1"/>
    <property type="molecule type" value="Genomic_DNA"/>
</dbReference>
<accession>A0A0F9Q0S5</accession>
<evidence type="ECO:0000313" key="2">
    <source>
        <dbReference type="EMBL" id="KKN06856.1"/>
    </source>
</evidence>